<dbReference type="RefSeq" id="WP_062393204.1">
    <property type="nucleotide sequence ID" value="NZ_CP011853.1"/>
</dbReference>
<accession>A0A0N7FUS0</accession>
<reference evidence="1 2" key="2">
    <citation type="journal article" date="2017" name="Int. J. Syst. Evol. Microbiol.">
        <title>Gordonia phthalatica sp. nov., a di-n-butyl phthalate-degrading bacterium isolated from activated sludge.</title>
        <authorList>
            <person name="Jin D."/>
            <person name="Kong X."/>
            <person name="Jia M."/>
            <person name="Yu X."/>
            <person name="Wang X."/>
            <person name="Zhuang X."/>
            <person name="Deng Y."/>
            <person name="Bai Z."/>
        </authorList>
    </citation>
    <scope>NUCLEOTIDE SEQUENCE [LARGE SCALE GENOMIC DNA]</scope>
    <source>
        <strain evidence="1 2">QH-11</strain>
    </source>
</reference>
<proteinExistence type="predicted"/>
<sequence>MSSDDLERLQRWEDNGAQWQVVSLRPNSATISLLRCDAGEEVERFTTSDPRVLERCREHRD</sequence>
<evidence type="ECO:0000313" key="1">
    <source>
        <dbReference type="EMBL" id="ALG85135.1"/>
    </source>
</evidence>
<dbReference type="EMBL" id="CP011853">
    <property type="protein sequence ID" value="ALG85135.1"/>
    <property type="molecule type" value="Genomic_DNA"/>
</dbReference>
<evidence type="ECO:0000313" key="2">
    <source>
        <dbReference type="Proteomes" id="UP000063789"/>
    </source>
</evidence>
<dbReference type="AlphaFoldDB" id="A0A0N7FUS0"/>
<dbReference type="PATRIC" id="fig|1136941.3.peg.2531"/>
<dbReference type="KEGG" id="goq:ACH46_12425"/>
<dbReference type="Proteomes" id="UP000063789">
    <property type="component" value="Chromosome"/>
</dbReference>
<name>A0A0N7FUS0_9ACTN</name>
<dbReference type="STRING" id="1136941.ACH46_12425"/>
<dbReference type="OrthoDB" id="3431291at2"/>
<gene>
    <name evidence="1" type="ORF">ACH46_12425</name>
</gene>
<organism evidence="1 2">
    <name type="scientific">Gordonia phthalatica</name>
    <dbReference type="NCBI Taxonomy" id="1136941"/>
    <lineage>
        <taxon>Bacteria</taxon>
        <taxon>Bacillati</taxon>
        <taxon>Actinomycetota</taxon>
        <taxon>Actinomycetes</taxon>
        <taxon>Mycobacteriales</taxon>
        <taxon>Gordoniaceae</taxon>
        <taxon>Gordonia</taxon>
    </lineage>
</organism>
<keyword evidence="2" id="KW-1185">Reference proteome</keyword>
<protein>
    <submittedName>
        <fullName evidence="1">Uncharacterized protein</fullName>
    </submittedName>
</protein>
<reference evidence="2" key="1">
    <citation type="submission" date="2015-06" db="EMBL/GenBank/DDBJ databases">
        <title>Complete genome sequence and metabolic analysis of phthalate degradation pathway in Gordonia sp. QH-11.</title>
        <authorList>
            <person name="Jin D."/>
            <person name="Kong X."/>
            <person name="Bai Z."/>
        </authorList>
    </citation>
    <scope>NUCLEOTIDE SEQUENCE [LARGE SCALE GENOMIC DNA]</scope>
    <source>
        <strain evidence="2">QH-11</strain>
    </source>
</reference>